<sequence>MPLDSHKESAFRPVSGRAEFQKKTGKDLAALYRPASEDLSYRRLRFAEWYLRHKILLQKIGVGFLILWSAVTIGYSSFRWGEYLFFGYWQDLDLIEKQITEFPNYTQTQRGYRAEELLVKHPQAFRAGPGKVDFVAEAANPNERWMARVRYKFVFGGGETDAFETSFLPQSSHPIAVFGYESDIFPTGVRLEIVDMSWRRLDAHAVPDVGAFLSERLMFGVEDVRFTRAERSELPTDQLRFTLSNNSAYGYWQALFSVVLFDGDILSGVVPLTLEQFRSGDIREIDLRFIPDSLSVTDIQAIPLIDVFDSSVYMEPGE</sequence>
<dbReference type="STRING" id="1798683.A3C90_01890"/>
<name>A0A1F6MEW6_9BACT</name>
<keyword evidence="1" id="KW-0472">Membrane</keyword>
<comment type="caution">
    <text evidence="2">The sequence shown here is derived from an EMBL/GenBank/DDBJ whole genome shotgun (WGS) entry which is preliminary data.</text>
</comment>
<proteinExistence type="predicted"/>
<gene>
    <name evidence="2" type="ORF">A3C90_01890</name>
</gene>
<accession>A0A1F6MEW6</accession>
<keyword evidence="1" id="KW-1133">Transmembrane helix</keyword>
<feature type="transmembrane region" description="Helical" evidence="1">
    <location>
        <begin position="60"/>
        <end position="78"/>
    </location>
</feature>
<reference evidence="2 3" key="1">
    <citation type="journal article" date="2016" name="Nat. Commun.">
        <title>Thousands of microbial genomes shed light on interconnected biogeochemical processes in an aquifer system.</title>
        <authorList>
            <person name="Anantharaman K."/>
            <person name="Brown C.T."/>
            <person name="Hug L.A."/>
            <person name="Sharon I."/>
            <person name="Castelle C.J."/>
            <person name="Probst A.J."/>
            <person name="Thomas B.C."/>
            <person name="Singh A."/>
            <person name="Wilkins M.J."/>
            <person name="Karaoz U."/>
            <person name="Brodie E.L."/>
            <person name="Williams K.H."/>
            <person name="Hubbard S.S."/>
            <person name="Banfield J.F."/>
        </authorList>
    </citation>
    <scope>NUCLEOTIDE SEQUENCE [LARGE SCALE GENOMIC DNA]</scope>
</reference>
<organism evidence="2 3">
    <name type="scientific">Candidatus Magasanikbacteria bacterium RIFCSPHIGHO2_02_FULL_51_14</name>
    <dbReference type="NCBI Taxonomy" id="1798683"/>
    <lineage>
        <taxon>Bacteria</taxon>
        <taxon>Candidatus Magasanikiibacteriota</taxon>
    </lineage>
</organism>
<keyword evidence="1" id="KW-0812">Transmembrane</keyword>
<dbReference type="AlphaFoldDB" id="A0A1F6MEW6"/>
<evidence type="ECO:0000256" key="1">
    <source>
        <dbReference type="SAM" id="Phobius"/>
    </source>
</evidence>
<protein>
    <submittedName>
        <fullName evidence="2">Uncharacterized protein</fullName>
    </submittedName>
</protein>
<dbReference type="Proteomes" id="UP000177457">
    <property type="component" value="Unassembled WGS sequence"/>
</dbReference>
<evidence type="ECO:0000313" key="2">
    <source>
        <dbReference type="EMBL" id="OGH70164.1"/>
    </source>
</evidence>
<dbReference type="EMBL" id="MFQE01000053">
    <property type="protein sequence ID" value="OGH70164.1"/>
    <property type="molecule type" value="Genomic_DNA"/>
</dbReference>
<evidence type="ECO:0000313" key="3">
    <source>
        <dbReference type="Proteomes" id="UP000177457"/>
    </source>
</evidence>